<proteinExistence type="predicted"/>
<evidence type="ECO:0000256" key="1">
    <source>
        <dbReference type="SAM" id="MobiDB-lite"/>
    </source>
</evidence>
<sequence length="164" mass="18720">MKQESKNAVKQFSPAVLKAILNLQKYNDIFLNNIQKYLDNQFRVVHKILNSSTRPDSRKNMEGEILKRLAKGKMLKSGIQLKAAKEGRLSKVTKKISQNKPKRVRDPVQLKRAVSTRKQKIKDPNSNYSGHNNKASKVANKKDNPTMKPPTALEKLEDNLKTIE</sequence>
<organism evidence="2 3">
    <name type="scientific">Caerostris darwini</name>
    <dbReference type="NCBI Taxonomy" id="1538125"/>
    <lineage>
        <taxon>Eukaryota</taxon>
        <taxon>Metazoa</taxon>
        <taxon>Ecdysozoa</taxon>
        <taxon>Arthropoda</taxon>
        <taxon>Chelicerata</taxon>
        <taxon>Arachnida</taxon>
        <taxon>Araneae</taxon>
        <taxon>Araneomorphae</taxon>
        <taxon>Entelegynae</taxon>
        <taxon>Araneoidea</taxon>
        <taxon>Araneidae</taxon>
        <taxon>Caerostris</taxon>
    </lineage>
</organism>
<comment type="caution">
    <text evidence="2">The sequence shown here is derived from an EMBL/GenBank/DDBJ whole genome shotgun (WGS) entry which is preliminary data.</text>
</comment>
<dbReference type="EMBL" id="BPLQ01006646">
    <property type="protein sequence ID" value="GIY24212.1"/>
    <property type="molecule type" value="Genomic_DNA"/>
</dbReference>
<evidence type="ECO:0000313" key="3">
    <source>
        <dbReference type="Proteomes" id="UP001054837"/>
    </source>
</evidence>
<keyword evidence="3" id="KW-1185">Reference proteome</keyword>
<evidence type="ECO:0000313" key="2">
    <source>
        <dbReference type="EMBL" id="GIY24212.1"/>
    </source>
</evidence>
<feature type="compositionally biased region" description="Polar residues" evidence="1">
    <location>
        <begin position="124"/>
        <end position="135"/>
    </location>
</feature>
<reference evidence="2 3" key="1">
    <citation type="submission" date="2021-06" db="EMBL/GenBank/DDBJ databases">
        <title>Caerostris darwini draft genome.</title>
        <authorList>
            <person name="Kono N."/>
            <person name="Arakawa K."/>
        </authorList>
    </citation>
    <scope>NUCLEOTIDE SEQUENCE [LARGE SCALE GENOMIC DNA]</scope>
</reference>
<feature type="region of interest" description="Disordered" evidence="1">
    <location>
        <begin position="92"/>
        <end position="164"/>
    </location>
</feature>
<protein>
    <submittedName>
        <fullName evidence="2">Uncharacterized protein</fullName>
    </submittedName>
</protein>
<dbReference type="Proteomes" id="UP001054837">
    <property type="component" value="Unassembled WGS sequence"/>
</dbReference>
<gene>
    <name evidence="2" type="ORF">CDAR_250611</name>
</gene>
<feature type="compositionally biased region" description="Basic and acidic residues" evidence="1">
    <location>
        <begin position="154"/>
        <end position="164"/>
    </location>
</feature>
<accession>A0AAV4RUS6</accession>
<name>A0AAV4RUS6_9ARAC</name>
<dbReference type="AlphaFoldDB" id="A0AAV4RUS6"/>